<evidence type="ECO:0000313" key="11">
    <source>
        <dbReference type="EMBL" id="TQE07695.1"/>
    </source>
</evidence>
<keyword evidence="5 9" id="KW-0378">Hydrolase</keyword>
<evidence type="ECO:0000256" key="2">
    <source>
        <dbReference type="ARBA" id="ARBA00008834"/>
    </source>
</evidence>
<dbReference type="PROSITE" id="PS00502">
    <property type="entry name" value="POLYGALACTURONASE"/>
    <property type="match status" value="1"/>
</dbReference>
<evidence type="ECO:0000256" key="8">
    <source>
        <dbReference type="PROSITE-ProRule" id="PRU10052"/>
    </source>
</evidence>
<dbReference type="InterPro" id="IPR011050">
    <property type="entry name" value="Pectin_lyase_fold/virulence"/>
</dbReference>
<reference evidence="11 12" key="1">
    <citation type="journal article" date="2019" name="G3 (Bethesda)">
        <title>Sequencing of a Wild Apple (Malus baccata) Genome Unravels the Differences Between Cultivated and Wild Apple Species Regarding Disease Resistance and Cold Tolerance.</title>
        <authorList>
            <person name="Chen X."/>
        </authorList>
    </citation>
    <scope>NUCLEOTIDE SEQUENCE [LARGE SCALE GENOMIC DNA]</scope>
    <source>
        <strain evidence="12">cv. Shandingzi</strain>
        <tissue evidence="11">Leaves</tissue>
    </source>
</reference>
<feature type="signal peptide" evidence="10">
    <location>
        <begin position="1"/>
        <end position="24"/>
    </location>
</feature>
<evidence type="ECO:0000256" key="9">
    <source>
        <dbReference type="RuleBase" id="RU361169"/>
    </source>
</evidence>
<dbReference type="STRING" id="106549.A0A540N9J4"/>
<comment type="caution">
    <text evidence="11">The sequence shown here is derived from an EMBL/GenBank/DDBJ whole genome shotgun (WGS) entry which is preliminary data.</text>
</comment>
<feature type="active site" evidence="8">
    <location>
        <position position="242"/>
    </location>
</feature>
<dbReference type="Gene3D" id="2.160.20.10">
    <property type="entry name" value="Single-stranded right-handed beta-helix, Pectin lyase-like"/>
    <property type="match status" value="1"/>
</dbReference>
<dbReference type="AlphaFoldDB" id="A0A540N9J4"/>
<dbReference type="PANTHER" id="PTHR31375">
    <property type="match status" value="1"/>
</dbReference>
<evidence type="ECO:0000256" key="7">
    <source>
        <dbReference type="ARBA" id="ARBA00023316"/>
    </source>
</evidence>
<keyword evidence="3" id="KW-0134">Cell wall</keyword>
<dbReference type="EMBL" id="VIEB01000081">
    <property type="protein sequence ID" value="TQE07695.1"/>
    <property type="molecule type" value="Genomic_DNA"/>
</dbReference>
<keyword evidence="12" id="KW-1185">Reference proteome</keyword>
<dbReference type="InterPro" id="IPR012334">
    <property type="entry name" value="Pectin_lyas_fold"/>
</dbReference>
<keyword evidence="7" id="KW-0961">Cell wall biogenesis/degradation</keyword>
<dbReference type="SMR" id="A0A540N9J4"/>
<evidence type="ECO:0000256" key="5">
    <source>
        <dbReference type="ARBA" id="ARBA00022801"/>
    </source>
</evidence>
<dbReference type="GO" id="GO:0071555">
    <property type="term" value="P:cell wall organization"/>
    <property type="evidence" value="ECO:0007669"/>
    <property type="project" value="UniProtKB-KW"/>
</dbReference>
<keyword evidence="4" id="KW-0964">Secreted</keyword>
<comment type="subcellular location">
    <subcellularLocation>
        <location evidence="1">Secreted</location>
        <location evidence="1">Cell wall</location>
    </subcellularLocation>
</comment>
<evidence type="ECO:0000256" key="6">
    <source>
        <dbReference type="ARBA" id="ARBA00023295"/>
    </source>
</evidence>
<evidence type="ECO:0000313" key="12">
    <source>
        <dbReference type="Proteomes" id="UP000315295"/>
    </source>
</evidence>
<keyword evidence="6 9" id="KW-0326">Glycosidase</keyword>
<name>A0A540N9J4_MALBA</name>
<dbReference type="FunFam" id="2.160.20.10:FF:000004">
    <property type="entry name" value="Pectin lyase-like superfamily protein"/>
    <property type="match status" value="1"/>
</dbReference>
<gene>
    <name evidence="11" type="ORF">C1H46_006628</name>
</gene>
<dbReference type="SMART" id="SM00710">
    <property type="entry name" value="PbH1"/>
    <property type="match status" value="6"/>
</dbReference>
<keyword evidence="10" id="KW-0732">Signal</keyword>
<sequence>MGSKFVLRATFFLFLVALFIKAKAADIDIKKFGAKADGKTDDSQAINSAWKEACTSATPSTVVIAKGNYMVGPVKFQGPCKAPVSLRVEGTLQAPAEPEKLKSQDGWVIFQNIDALSVSGGGTFDGQGSIAWSKNDCAKTGKCNSLPISLRLTGLTNAHIQDITSTNSKLFHMNILNCKNVTLQHVTINAPGESLNTDGIHIGRSTNINITGAEIQTGDDCVSIGDGSQQINIEKVTCGPGHGISIGSLGRYHDEQPVRGVTVRNCTIKNTSNGVRVKTWPASPNGVASDLHFEDIIMENVTTSPVLIDQEYCPNGQCQAKMPSRVKISNVSFKNIRGTSADPVAVKLACSKGIPCQNVEISDINLTCNGKNGTCTSVCSNVNPTVTGKVIPPACSAKTS</sequence>
<evidence type="ECO:0000256" key="10">
    <source>
        <dbReference type="SAM" id="SignalP"/>
    </source>
</evidence>
<dbReference type="InterPro" id="IPR000743">
    <property type="entry name" value="Glyco_hydro_28"/>
</dbReference>
<accession>A0A540N9J4</accession>
<dbReference type="Proteomes" id="UP000315295">
    <property type="component" value="Unassembled WGS sequence"/>
</dbReference>
<organism evidence="11 12">
    <name type="scientific">Malus baccata</name>
    <name type="common">Siberian crab apple</name>
    <name type="synonym">Pyrus baccata</name>
    <dbReference type="NCBI Taxonomy" id="106549"/>
    <lineage>
        <taxon>Eukaryota</taxon>
        <taxon>Viridiplantae</taxon>
        <taxon>Streptophyta</taxon>
        <taxon>Embryophyta</taxon>
        <taxon>Tracheophyta</taxon>
        <taxon>Spermatophyta</taxon>
        <taxon>Magnoliopsida</taxon>
        <taxon>eudicotyledons</taxon>
        <taxon>Gunneridae</taxon>
        <taxon>Pentapetalae</taxon>
        <taxon>rosids</taxon>
        <taxon>fabids</taxon>
        <taxon>Rosales</taxon>
        <taxon>Rosaceae</taxon>
        <taxon>Amygdaloideae</taxon>
        <taxon>Maleae</taxon>
        <taxon>Malus</taxon>
    </lineage>
</organism>
<comment type="similarity">
    <text evidence="2 9">Belongs to the glycosyl hydrolase 28 family.</text>
</comment>
<feature type="chain" id="PRO_5021886400" evidence="10">
    <location>
        <begin position="25"/>
        <end position="400"/>
    </location>
</feature>
<evidence type="ECO:0000256" key="1">
    <source>
        <dbReference type="ARBA" id="ARBA00004191"/>
    </source>
</evidence>
<protein>
    <submittedName>
        <fullName evidence="11">Uncharacterized protein</fullName>
    </submittedName>
</protein>
<evidence type="ECO:0000256" key="3">
    <source>
        <dbReference type="ARBA" id="ARBA00022512"/>
    </source>
</evidence>
<dbReference type="InterPro" id="IPR006626">
    <property type="entry name" value="PbH1"/>
</dbReference>
<dbReference type="SUPFAM" id="SSF51126">
    <property type="entry name" value="Pectin lyase-like"/>
    <property type="match status" value="1"/>
</dbReference>
<dbReference type="GO" id="GO:0004650">
    <property type="term" value="F:polygalacturonase activity"/>
    <property type="evidence" value="ECO:0007669"/>
    <property type="project" value="InterPro"/>
</dbReference>
<proteinExistence type="inferred from homology"/>
<evidence type="ECO:0000256" key="4">
    <source>
        <dbReference type="ARBA" id="ARBA00022525"/>
    </source>
</evidence>
<dbReference type="GO" id="GO:0005975">
    <property type="term" value="P:carbohydrate metabolic process"/>
    <property type="evidence" value="ECO:0007669"/>
    <property type="project" value="InterPro"/>
</dbReference>
<dbReference type="Pfam" id="PF00295">
    <property type="entry name" value="Glyco_hydro_28"/>
    <property type="match status" value="1"/>
</dbReference>